<evidence type="ECO:0000313" key="3">
    <source>
        <dbReference type="Proteomes" id="UP000322699"/>
    </source>
</evidence>
<sequence length="864" mass="97735">MTFGMGVPLGISLGISVSPEAVVIDNHGCRYAACCRVLSRRTDGSPMWILVQTCLGAKANAETEYTLSFESGNSTGAQALAARPTTQHQPRDHAISLAHLHQKLAGWNVRLVVCSAGGNRWQLPLSVNELELITDEQPKSSSAVLSKRYATKLDGTSIRVEFSLTYFVDSSSLRIDATLHNPNRAEHSDGFWDLGDPMSYCLESAMLSIENDDSVFSDIRWQTDRDQPVKERSSQKRLQLFQHHSGGHHSGGHHSGGLNAERRNHRRSDGNPPELGPSRHEDRRFQPIVTLQGESSSVTATMIDFWQKFPSSIEADERGFHFGLLAQSNAGPQELQGGEKTTRTIWMSLGDDSQQRTNADDPIHRLDWVHRPVTILQDPQELADSESLDWFTANRELPNPKLQTLFEELLQGENSFFNKREAIDEYGWRNFGDVWADHEEAYSQDPKPVISHYNNQYDLLQGFLRRYLHSGDRRWWDLARPLADHVMDIDIYHTDQDRAAYNGGMFWHTSHYRDAGTCTHRTFSHSMTGDEHRVNGGGPSNEHNYTSGLLLYHHLTGCPRAAATVCSLADWVIAMDDGDRSPLAPLSDRATGYASSTSQSTFHGPGRGLANSINALMDAWTLTRSEHYLEKCEALIYRSIHPSQNFDEMELLNAELRWSYPVALQALLRFVQLVSSDRDETTRYILAALHRYGAWMQSKEKHFLDRPDELEFPTETWAAQDLRKGTTMMMIARYQPESESSDALYQDGKAFFDRALDQLFDSPTRSYTRPAAILLQQVPVLMAAMEPSVSQHAASVVNGDLDGPWPAADSWEFQKAEIRRSVRSPLQFLRLAFRIAGVHRWPLALAESPIGQWWRTRFRRTNSR</sequence>
<evidence type="ECO:0000256" key="1">
    <source>
        <dbReference type="SAM" id="MobiDB-lite"/>
    </source>
</evidence>
<comment type="caution">
    <text evidence="2">The sequence shown here is derived from an EMBL/GenBank/DDBJ whole genome shotgun (WGS) entry which is preliminary data.</text>
</comment>
<name>A0A5B1CML1_9BACT</name>
<dbReference type="EMBL" id="VRLW01000001">
    <property type="protein sequence ID" value="KAA1261009.1"/>
    <property type="molecule type" value="Genomic_DNA"/>
</dbReference>
<dbReference type="GO" id="GO:0005975">
    <property type="term" value="P:carbohydrate metabolic process"/>
    <property type="evidence" value="ECO:0007669"/>
    <property type="project" value="InterPro"/>
</dbReference>
<reference evidence="2 3" key="1">
    <citation type="submission" date="2019-08" db="EMBL/GenBank/DDBJ databases">
        <title>Deep-cultivation of Planctomycetes and their phenomic and genomic characterization uncovers novel biology.</title>
        <authorList>
            <person name="Wiegand S."/>
            <person name="Jogler M."/>
            <person name="Boedeker C."/>
            <person name="Pinto D."/>
            <person name="Vollmers J."/>
            <person name="Rivas-Marin E."/>
            <person name="Kohn T."/>
            <person name="Peeters S.H."/>
            <person name="Heuer A."/>
            <person name="Rast P."/>
            <person name="Oberbeckmann S."/>
            <person name="Bunk B."/>
            <person name="Jeske O."/>
            <person name="Meyerdierks A."/>
            <person name="Storesund J.E."/>
            <person name="Kallscheuer N."/>
            <person name="Luecker S."/>
            <person name="Lage O.M."/>
            <person name="Pohl T."/>
            <person name="Merkel B.J."/>
            <person name="Hornburger P."/>
            <person name="Mueller R.-W."/>
            <person name="Bruemmer F."/>
            <person name="Labrenz M."/>
            <person name="Spormann A.M."/>
            <person name="Op Den Camp H."/>
            <person name="Overmann J."/>
            <person name="Amann R."/>
            <person name="Jetten M.S.M."/>
            <person name="Mascher T."/>
            <person name="Medema M.H."/>
            <person name="Devos D.P."/>
            <person name="Kaster A.-K."/>
            <person name="Ovreas L."/>
            <person name="Rohde M."/>
            <person name="Galperin M.Y."/>
            <person name="Jogler C."/>
        </authorList>
    </citation>
    <scope>NUCLEOTIDE SEQUENCE [LARGE SCALE GENOMIC DNA]</scope>
    <source>
        <strain evidence="2 3">LF1</strain>
    </source>
</reference>
<gene>
    <name evidence="2" type="ORF">LF1_35510</name>
</gene>
<keyword evidence="3" id="KW-1185">Reference proteome</keyword>
<dbReference type="Proteomes" id="UP000322699">
    <property type="component" value="Unassembled WGS sequence"/>
</dbReference>
<feature type="region of interest" description="Disordered" evidence="1">
    <location>
        <begin position="242"/>
        <end position="284"/>
    </location>
</feature>
<accession>A0A5B1CML1</accession>
<dbReference type="SUPFAM" id="SSF48208">
    <property type="entry name" value="Six-hairpin glycosidases"/>
    <property type="match status" value="1"/>
</dbReference>
<dbReference type="InterPro" id="IPR008928">
    <property type="entry name" value="6-hairpin_glycosidase_sf"/>
</dbReference>
<dbReference type="AlphaFoldDB" id="A0A5B1CML1"/>
<evidence type="ECO:0000313" key="2">
    <source>
        <dbReference type="EMBL" id="KAA1261009.1"/>
    </source>
</evidence>
<proteinExistence type="predicted"/>
<protein>
    <submittedName>
        <fullName evidence="2">Uncharacterized protein</fullName>
    </submittedName>
</protein>
<organism evidence="2 3">
    <name type="scientific">Rubripirellula obstinata</name>
    <dbReference type="NCBI Taxonomy" id="406547"/>
    <lineage>
        <taxon>Bacteria</taxon>
        <taxon>Pseudomonadati</taxon>
        <taxon>Planctomycetota</taxon>
        <taxon>Planctomycetia</taxon>
        <taxon>Pirellulales</taxon>
        <taxon>Pirellulaceae</taxon>
        <taxon>Rubripirellula</taxon>
    </lineage>
</organism>